<protein>
    <submittedName>
        <fullName evidence="1">Uncharacterized protein</fullName>
    </submittedName>
</protein>
<evidence type="ECO:0000313" key="1">
    <source>
        <dbReference type="EMBL" id="GAI85217.1"/>
    </source>
</evidence>
<feature type="non-terminal residue" evidence="1">
    <location>
        <position position="33"/>
    </location>
</feature>
<name>X1RWR5_9ZZZZ</name>
<accession>X1RWR5</accession>
<comment type="caution">
    <text evidence="1">The sequence shown here is derived from an EMBL/GenBank/DDBJ whole genome shotgun (WGS) entry which is preliminary data.</text>
</comment>
<sequence length="33" mass="3899">MGKTRFRYFTTSYLETDLWVGIDPGSYHEEIEG</sequence>
<organism evidence="1">
    <name type="scientific">marine sediment metagenome</name>
    <dbReference type="NCBI Taxonomy" id="412755"/>
    <lineage>
        <taxon>unclassified sequences</taxon>
        <taxon>metagenomes</taxon>
        <taxon>ecological metagenomes</taxon>
    </lineage>
</organism>
<dbReference type="EMBL" id="BARW01012561">
    <property type="protein sequence ID" value="GAI85217.1"/>
    <property type="molecule type" value="Genomic_DNA"/>
</dbReference>
<proteinExistence type="predicted"/>
<dbReference type="AlphaFoldDB" id="X1RWR5"/>
<reference evidence="1" key="1">
    <citation type="journal article" date="2014" name="Front. Microbiol.">
        <title>High frequency of phylogenetically diverse reductive dehalogenase-homologous genes in deep subseafloor sedimentary metagenomes.</title>
        <authorList>
            <person name="Kawai M."/>
            <person name="Futagami T."/>
            <person name="Toyoda A."/>
            <person name="Takaki Y."/>
            <person name="Nishi S."/>
            <person name="Hori S."/>
            <person name="Arai W."/>
            <person name="Tsubouchi T."/>
            <person name="Morono Y."/>
            <person name="Uchiyama I."/>
            <person name="Ito T."/>
            <person name="Fujiyama A."/>
            <person name="Inagaki F."/>
            <person name="Takami H."/>
        </authorList>
    </citation>
    <scope>NUCLEOTIDE SEQUENCE</scope>
    <source>
        <strain evidence="1">Expedition CK06-06</strain>
    </source>
</reference>
<gene>
    <name evidence="1" type="ORF">S12H4_23583</name>
</gene>